<keyword evidence="1" id="KW-0812">Transmembrane</keyword>
<dbReference type="RefSeq" id="WP_006626511.1">
    <property type="nucleotide sequence ID" value="NZ_ADFR01000002.1"/>
</dbReference>
<dbReference type="Proteomes" id="UP000005017">
    <property type="component" value="Unassembled WGS sequence"/>
</dbReference>
<dbReference type="EMBL" id="ADFR01000002">
    <property type="protein sequence ID" value="EFC06166.1"/>
    <property type="molecule type" value="Genomic_DNA"/>
</dbReference>
<dbReference type="Pfam" id="PF03729">
    <property type="entry name" value="DUF308"/>
    <property type="match status" value="1"/>
</dbReference>
<dbReference type="AlphaFoldDB" id="D2MM90"/>
<protein>
    <recommendedName>
        <fullName evidence="4">Acid-resistance membrane protein</fullName>
    </recommendedName>
</protein>
<accession>D2MM90</accession>
<dbReference type="InterPro" id="IPR052712">
    <property type="entry name" value="Acid_resist_chaperone_HdeD"/>
</dbReference>
<evidence type="ECO:0000313" key="2">
    <source>
        <dbReference type="EMBL" id="EFC06166.1"/>
    </source>
</evidence>
<feature type="transmembrane region" description="Helical" evidence="1">
    <location>
        <begin position="33"/>
        <end position="56"/>
    </location>
</feature>
<organism evidence="2 3">
    <name type="scientific">Bulleidia extructa W1219</name>
    <dbReference type="NCBI Taxonomy" id="679192"/>
    <lineage>
        <taxon>Bacteria</taxon>
        <taxon>Bacillati</taxon>
        <taxon>Bacillota</taxon>
        <taxon>Erysipelotrichia</taxon>
        <taxon>Erysipelotrichales</taxon>
        <taxon>Erysipelotrichaceae</taxon>
        <taxon>Bulleidia</taxon>
    </lineage>
</organism>
<dbReference type="STRING" id="679192.HMPREF9013_0867"/>
<evidence type="ECO:0000256" key="1">
    <source>
        <dbReference type="SAM" id="Phobius"/>
    </source>
</evidence>
<feature type="transmembrane region" description="Helical" evidence="1">
    <location>
        <begin position="7"/>
        <end position="27"/>
    </location>
</feature>
<comment type="caution">
    <text evidence="2">The sequence shown here is derived from an EMBL/GenBank/DDBJ whole genome shotgun (WGS) entry which is preliminary data.</text>
</comment>
<feature type="transmembrane region" description="Helical" evidence="1">
    <location>
        <begin position="124"/>
        <end position="144"/>
    </location>
</feature>
<gene>
    <name evidence="2" type="ORF">HMPREF9013_0867</name>
</gene>
<feature type="transmembrane region" description="Helical" evidence="1">
    <location>
        <begin position="87"/>
        <end position="104"/>
    </location>
</feature>
<dbReference type="PANTHER" id="PTHR34989:SF1">
    <property type="entry name" value="PROTEIN HDED"/>
    <property type="match status" value="1"/>
</dbReference>
<dbReference type="eggNOG" id="COG3247">
    <property type="taxonomic scope" value="Bacteria"/>
</dbReference>
<feature type="transmembrane region" description="Helical" evidence="1">
    <location>
        <begin position="150"/>
        <end position="173"/>
    </location>
</feature>
<keyword evidence="1" id="KW-0472">Membrane</keyword>
<dbReference type="OrthoDB" id="1653598at2"/>
<evidence type="ECO:0000313" key="3">
    <source>
        <dbReference type="Proteomes" id="UP000005017"/>
    </source>
</evidence>
<dbReference type="GO" id="GO:0005886">
    <property type="term" value="C:plasma membrane"/>
    <property type="evidence" value="ECO:0007669"/>
    <property type="project" value="TreeGrafter"/>
</dbReference>
<dbReference type="PANTHER" id="PTHR34989">
    <property type="entry name" value="PROTEIN HDED"/>
    <property type="match status" value="1"/>
</dbReference>
<proteinExistence type="predicted"/>
<sequence length="201" mass="22088">MFPESKNMSILSAALYILIGTLMTFFPGMSAQLLSISVGAIFTVIGIILLTTYFVLDVHKILYRNDFAFGILSILAGLVIIIQKDLILSLIPILLGLVIMASGLMKLQRAVVAQRIQSNQAMTYLVLSVVALILGLVIIFLLAGHQSRQVLFIVIGIGLIYAGISDLFAIFFLESSYKKAIERIDHSTPVEKIKESEEKNV</sequence>
<evidence type="ECO:0008006" key="4">
    <source>
        <dbReference type="Google" id="ProtNLM"/>
    </source>
</evidence>
<reference evidence="3" key="1">
    <citation type="submission" date="2009-12" db="EMBL/GenBank/DDBJ databases">
        <title>Sequence of Clostridiales genomosp. BVAB3 str. UPII9-5.</title>
        <authorList>
            <person name="Madupu R."/>
            <person name="Durkin A.S."/>
            <person name="Torralba M."/>
            <person name="Methe B."/>
            <person name="Sutton G.G."/>
            <person name="Strausberg R.L."/>
            <person name="Nelson K.E."/>
        </authorList>
    </citation>
    <scope>NUCLEOTIDE SEQUENCE [LARGE SCALE GENOMIC DNA]</scope>
    <source>
        <strain evidence="3">W1219</strain>
    </source>
</reference>
<name>D2MM90_9FIRM</name>
<feature type="transmembrane region" description="Helical" evidence="1">
    <location>
        <begin position="63"/>
        <end position="81"/>
    </location>
</feature>
<keyword evidence="1" id="KW-1133">Transmembrane helix</keyword>
<keyword evidence="3" id="KW-1185">Reference proteome</keyword>
<dbReference type="InterPro" id="IPR005325">
    <property type="entry name" value="DUF308_memb"/>
</dbReference>